<reference evidence="2" key="2">
    <citation type="submission" date="2020-11" db="EMBL/GenBank/DDBJ databases">
        <authorList>
            <person name="McCartney M.A."/>
            <person name="Auch B."/>
            <person name="Kono T."/>
            <person name="Mallez S."/>
            <person name="Becker A."/>
            <person name="Gohl D.M."/>
            <person name="Silverstein K.A.T."/>
            <person name="Koren S."/>
            <person name="Bechman K.B."/>
            <person name="Herman A."/>
            <person name="Abrahante J.E."/>
            <person name="Garbe J."/>
        </authorList>
    </citation>
    <scope>NUCLEOTIDE SEQUENCE</scope>
    <source>
        <strain evidence="2">Duluth1</strain>
        <tissue evidence="2">Whole animal</tissue>
    </source>
</reference>
<keyword evidence="1" id="KW-0812">Transmembrane</keyword>
<name>A0A9D4IHP2_DREPO</name>
<accession>A0A9D4IHP2</accession>
<gene>
    <name evidence="2" type="ORF">DPMN_175942</name>
</gene>
<reference evidence="2" key="1">
    <citation type="journal article" date="2019" name="bioRxiv">
        <title>The Genome of the Zebra Mussel, Dreissena polymorpha: A Resource for Invasive Species Research.</title>
        <authorList>
            <person name="McCartney M.A."/>
            <person name="Auch B."/>
            <person name="Kono T."/>
            <person name="Mallez S."/>
            <person name="Zhang Y."/>
            <person name="Obille A."/>
            <person name="Becker A."/>
            <person name="Abrahante J.E."/>
            <person name="Garbe J."/>
            <person name="Badalamenti J.P."/>
            <person name="Herman A."/>
            <person name="Mangelson H."/>
            <person name="Liachko I."/>
            <person name="Sullivan S."/>
            <person name="Sone E.D."/>
            <person name="Koren S."/>
            <person name="Silverstein K.A.T."/>
            <person name="Beckman K.B."/>
            <person name="Gohl D.M."/>
        </authorList>
    </citation>
    <scope>NUCLEOTIDE SEQUENCE</scope>
    <source>
        <strain evidence="2">Duluth1</strain>
        <tissue evidence="2">Whole animal</tissue>
    </source>
</reference>
<dbReference type="AlphaFoldDB" id="A0A9D4IHP2"/>
<organism evidence="2 3">
    <name type="scientific">Dreissena polymorpha</name>
    <name type="common">Zebra mussel</name>
    <name type="synonym">Mytilus polymorpha</name>
    <dbReference type="NCBI Taxonomy" id="45954"/>
    <lineage>
        <taxon>Eukaryota</taxon>
        <taxon>Metazoa</taxon>
        <taxon>Spiralia</taxon>
        <taxon>Lophotrochozoa</taxon>
        <taxon>Mollusca</taxon>
        <taxon>Bivalvia</taxon>
        <taxon>Autobranchia</taxon>
        <taxon>Heteroconchia</taxon>
        <taxon>Euheterodonta</taxon>
        <taxon>Imparidentia</taxon>
        <taxon>Neoheterodontei</taxon>
        <taxon>Myida</taxon>
        <taxon>Dreissenoidea</taxon>
        <taxon>Dreissenidae</taxon>
        <taxon>Dreissena</taxon>
    </lineage>
</organism>
<evidence type="ECO:0000313" key="2">
    <source>
        <dbReference type="EMBL" id="KAH3774560.1"/>
    </source>
</evidence>
<evidence type="ECO:0000313" key="3">
    <source>
        <dbReference type="Proteomes" id="UP000828390"/>
    </source>
</evidence>
<keyword evidence="1" id="KW-0472">Membrane</keyword>
<keyword evidence="3" id="KW-1185">Reference proteome</keyword>
<keyword evidence="1" id="KW-1133">Transmembrane helix</keyword>
<sequence length="54" mass="5955">MKAFHASTCVYADMPGELTGFLKHLVAVLTLVRVASAVHILLVRLMGQREPAEY</sequence>
<dbReference type="Proteomes" id="UP000828390">
    <property type="component" value="Unassembled WGS sequence"/>
</dbReference>
<protein>
    <submittedName>
        <fullName evidence="2">Uncharacterized protein</fullName>
    </submittedName>
</protein>
<evidence type="ECO:0000256" key="1">
    <source>
        <dbReference type="SAM" id="Phobius"/>
    </source>
</evidence>
<dbReference type="EMBL" id="JAIWYP010000009">
    <property type="protein sequence ID" value="KAH3774560.1"/>
    <property type="molecule type" value="Genomic_DNA"/>
</dbReference>
<proteinExistence type="predicted"/>
<comment type="caution">
    <text evidence="2">The sequence shown here is derived from an EMBL/GenBank/DDBJ whole genome shotgun (WGS) entry which is preliminary data.</text>
</comment>
<feature type="transmembrane region" description="Helical" evidence="1">
    <location>
        <begin position="21"/>
        <end position="43"/>
    </location>
</feature>